<feature type="compositionally biased region" description="Low complexity" evidence="2">
    <location>
        <begin position="384"/>
        <end position="405"/>
    </location>
</feature>
<dbReference type="InterPro" id="IPR027417">
    <property type="entry name" value="P-loop_NTPase"/>
</dbReference>
<dbReference type="EMBL" id="AZIM01003410">
    <property type="protein sequence ID" value="ETE62168.1"/>
    <property type="molecule type" value="Genomic_DNA"/>
</dbReference>
<dbReference type="InterPro" id="IPR052318">
    <property type="entry name" value="CellDiv_DevSignal_Domain"/>
</dbReference>
<organism evidence="3 4">
    <name type="scientific">Ophiophagus hannah</name>
    <name type="common">King cobra</name>
    <name type="synonym">Naja hannah</name>
    <dbReference type="NCBI Taxonomy" id="8665"/>
    <lineage>
        <taxon>Eukaryota</taxon>
        <taxon>Metazoa</taxon>
        <taxon>Chordata</taxon>
        <taxon>Craniata</taxon>
        <taxon>Vertebrata</taxon>
        <taxon>Euteleostomi</taxon>
        <taxon>Lepidosauria</taxon>
        <taxon>Squamata</taxon>
        <taxon>Bifurcata</taxon>
        <taxon>Unidentata</taxon>
        <taxon>Episquamata</taxon>
        <taxon>Toxicofera</taxon>
        <taxon>Serpentes</taxon>
        <taxon>Colubroidea</taxon>
        <taxon>Elapidae</taxon>
        <taxon>Elapinae</taxon>
        <taxon>Ophiophagus</taxon>
    </lineage>
</organism>
<dbReference type="Pfam" id="PF00612">
    <property type="entry name" value="IQ"/>
    <property type="match status" value="6"/>
</dbReference>
<reference evidence="3 4" key="1">
    <citation type="journal article" date="2013" name="Proc. Natl. Acad. Sci. U.S.A.">
        <title>The king cobra genome reveals dynamic gene evolution and adaptation in the snake venom system.</title>
        <authorList>
            <person name="Vonk F.J."/>
            <person name="Casewell N.R."/>
            <person name="Henkel C.V."/>
            <person name="Heimberg A.M."/>
            <person name="Jansen H.J."/>
            <person name="McCleary R.J."/>
            <person name="Kerkkamp H.M."/>
            <person name="Vos R.A."/>
            <person name="Guerreiro I."/>
            <person name="Calvete J.J."/>
            <person name="Wuster W."/>
            <person name="Woods A.E."/>
            <person name="Logan J.M."/>
            <person name="Harrison R.A."/>
            <person name="Castoe T.A."/>
            <person name="de Koning A.P."/>
            <person name="Pollock D.D."/>
            <person name="Yandell M."/>
            <person name="Calderon D."/>
            <person name="Renjifo C."/>
            <person name="Currier R.B."/>
            <person name="Salgado D."/>
            <person name="Pla D."/>
            <person name="Sanz L."/>
            <person name="Hyder A.S."/>
            <person name="Ribeiro J.M."/>
            <person name="Arntzen J.W."/>
            <person name="van den Thillart G.E."/>
            <person name="Boetzer M."/>
            <person name="Pirovano W."/>
            <person name="Dirks R.P."/>
            <person name="Spaink H.P."/>
            <person name="Duboule D."/>
            <person name="McGlinn E."/>
            <person name="Kini R.M."/>
            <person name="Richardson M.K."/>
        </authorList>
    </citation>
    <scope>NUCLEOTIDE SEQUENCE</scope>
    <source>
        <tissue evidence="3">Blood</tissue>
    </source>
</reference>
<dbReference type="InterPro" id="IPR000048">
    <property type="entry name" value="IQ_motif_EF-hand-BS"/>
</dbReference>
<sequence length="492" mass="56934">METYEDHPWCSYSYPSGEEEMTDEEMQPHDRQLAKVRARSNSRSRHRSSFLVDELDMLMDKAATTIQAMWRGHLTRKQIMTEQAAAATIQAAWRRYIAREYRAMQRQKGPPSQVYRHRRLSSVSSFGRERETRGHPRMDRERAAQIIQAHYRGYLTRQALAECQQAATTIQAHWRGYCTRRDLIQAGSPTYHPGRPQRTYYSPPRVPTGTYYGHPSYMPGSSSWVGPYPRKHWRKCLVGDPEEWKSKVLRSPSILAQREHTEPSQPKTCPRCGRCTSIRVLVGVGKGPPSESEVEDSECDRHSSVSPSRNAQRMSYTSRQEGPAYSQPRRYGPRFSHQAPSKSYHMPAEAQGRRQSREPSVVVSQRLVPSTQTSVRLTRERTSTRSLSSTSVQPQQLQQQGMPPQGTSDWLYENYGARRMGEGQRRVFKTRKQMWQVVRAATLIQSFWRGWRVRQTLRLQEEAAIKIQSAYRGYRTRLYLMEVGILSEGDTD</sequence>
<keyword evidence="4" id="KW-1185">Reference proteome</keyword>
<dbReference type="PANTHER" id="PTHR22590">
    <property type="entry name" value="MYOSIN MOTOR DOMAIN-CONTAINING PROTEIN"/>
    <property type="match status" value="1"/>
</dbReference>
<dbReference type="OrthoDB" id="252964at2759"/>
<dbReference type="CDD" id="cd23767">
    <property type="entry name" value="IQCD"/>
    <property type="match status" value="5"/>
</dbReference>
<dbReference type="SMART" id="SM00015">
    <property type="entry name" value="IQ"/>
    <property type="match status" value="6"/>
</dbReference>
<dbReference type="Proteomes" id="UP000018936">
    <property type="component" value="Unassembled WGS sequence"/>
</dbReference>
<feature type="non-terminal residue" evidence="3">
    <location>
        <position position="1"/>
    </location>
</feature>
<feature type="region of interest" description="Disordered" evidence="2">
    <location>
        <begin position="283"/>
        <end position="407"/>
    </location>
</feature>
<evidence type="ECO:0000256" key="2">
    <source>
        <dbReference type="SAM" id="MobiDB-lite"/>
    </source>
</evidence>
<name>V8NKG6_OPHHA</name>
<feature type="compositionally biased region" description="Polar residues" evidence="2">
    <location>
        <begin position="304"/>
        <end position="320"/>
    </location>
</feature>
<dbReference type="PROSITE" id="PS50096">
    <property type="entry name" value="IQ"/>
    <property type="match status" value="6"/>
</dbReference>
<dbReference type="Gene3D" id="1.20.5.190">
    <property type="match status" value="3"/>
</dbReference>
<proteinExistence type="predicted"/>
<dbReference type="PANTHER" id="PTHR22590:SF2">
    <property type="entry name" value="IQ DOMAIN-CONTAINING PROTEIN N"/>
    <property type="match status" value="1"/>
</dbReference>
<keyword evidence="1" id="KW-0677">Repeat</keyword>
<gene>
    <name evidence="3" type="primary">Myo7b</name>
    <name evidence="3" type="ORF">L345_12074</name>
</gene>
<accession>V8NKG6</accession>
<dbReference type="AlphaFoldDB" id="V8NKG6"/>
<evidence type="ECO:0000256" key="1">
    <source>
        <dbReference type="ARBA" id="ARBA00022737"/>
    </source>
</evidence>
<evidence type="ECO:0000313" key="4">
    <source>
        <dbReference type="Proteomes" id="UP000018936"/>
    </source>
</evidence>
<dbReference type="SUPFAM" id="SSF52540">
    <property type="entry name" value="P-loop containing nucleoside triphosphate hydrolases"/>
    <property type="match status" value="3"/>
</dbReference>
<comment type="caution">
    <text evidence="3">The sequence shown here is derived from an EMBL/GenBank/DDBJ whole genome shotgun (WGS) entry which is preliminary data.</text>
</comment>
<evidence type="ECO:0000313" key="3">
    <source>
        <dbReference type="EMBL" id="ETE62168.1"/>
    </source>
</evidence>
<dbReference type="FunFam" id="1.20.5.190:FF:000055">
    <property type="entry name" value="Putative microtubule-associated protein futsch"/>
    <property type="match status" value="2"/>
</dbReference>
<protein>
    <submittedName>
        <fullName evidence="3">Myosin-VIIb</fullName>
    </submittedName>
</protein>